<dbReference type="Proteomes" id="UP001153076">
    <property type="component" value="Unassembled WGS sequence"/>
</dbReference>
<evidence type="ECO:0000256" key="1">
    <source>
        <dbReference type="SAM" id="MobiDB-lite"/>
    </source>
</evidence>
<feature type="region of interest" description="Disordered" evidence="1">
    <location>
        <begin position="109"/>
        <end position="129"/>
    </location>
</feature>
<accession>A0A9Q1KFS6</accession>
<protein>
    <submittedName>
        <fullName evidence="2">Uncharacterized protein</fullName>
    </submittedName>
</protein>
<name>A0A9Q1KFS6_9CARY</name>
<gene>
    <name evidence="2" type="ORF">Cgig2_011325</name>
</gene>
<evidence type="ECO:0000313" key="2">
    <source>
        <dbReference type="EMBL" id="KAJ8442135.1"/>
    </source>
</evidence>
<sequence>MDVKKASVWDRRGEAFPPLPFPKDFQSLCPNSDLATAKQAAAYYELSELPQAIFYAMLLNEAEELGVLHGPRLRSLEVALTELCWGAFESWIWLFGDRVYEARFRPKSRSGEGVRTGRQGETSNGGAADGGAFSGPVAIMAFPPAHSMKEMVNYVSETFTWHWRSASCPPHPLPEDAGVLCPYFSLAEAETAAAESGLRKIIQVTFYAMLLNDMLELGTVHEYTTEKMRSVFMDLGWSAFQAWMRIMDPVIRGT</sequence>
<dbReference type="AlphaFoldDB" id="A0A9Q1KFS6"/>
<comment type="caution">
    <text evidence="2">The sequence shown here is derived from an EMBL/GenBank/DDBJ whole genome shotgun (WGS) entry which is preliminary data.</text>
</comment>
<keyword evidence="3" id="KW-1185">Reference proteome</keyword>
<dbReference type="EMBL" id="JAKOGI010000146">
    <property type="protein sequence ID" value="KAJ8442135.1"/>
    <property type="molecule type" value="Genomic_DNA"/>
</dbReference>
<evidence type="ECO:0000313" key="3">
    <source>
        <dbReference type="Proteomes" id="UP001153076"/>
    </source>
</evidence>
<reference evidence="2" key="1">
    <citation type="submission" date="2022-04" db="EMBL/GenBank/DDBJ databases">
        <title>Carnegiea gigantea Genome sequencing and assembly v2.</title>
        <authorList>
            <person name="Copetti D."/>
            <person name="Sanderson M.J."/>
            <person name="Burquez A."/>
            <person name="Wojciechowski M.F."/>
        </authorList>
    </citation>
    <scope>NUCLEOTIDE SEQUENCE</scope>
    <source>
        <strain evidence="2">SGP5-SGP5p</strain>
        <tissue evidence="2">Aerial part</tissue>
    </source>
</reference>
<organism evidence="2 3">
    <name type="scientific">Carnegiea gigantea</name>
    <dbReference type="NCBI Taxonomy" id="171969"/>
    <lineage>
        <taxon>Eukaryota</taxon>
        <taxon>Viridiplantae</taxon>
        <taxon>Streptophyta</taxon>
        <taxon>Embryophyta</taxon>
        <taxon>Tracheophyta</taxon>
        <taxon>Spermatophyta</taxon>
        <taxon>Magnoliopsida</taxon>
        <taxon>eudicotyledons</taxon>
        <taxon>Gunneridae</taxon>
        <taxon>Pentapetalae</taxon>
        <taxon>Caryophyllales</taxon>
        <taxon>Cactineae</taxon>
        <taxon>Cactaceae</taxon>
        <taxon>Cactoideae</taxon>
        <taxon>Echinocereeae</taxon>
        <taxon>Carnegiea</taxon>
    </lineage>
</organism>
<proteinExistence type="predicted"/>